<evidence type="ECO:0000313" key="4">
    <source>
        <dbReference type="Proteomes" id="UP000593565"/>
    </source>
</evidence>
<proteinExistence type="predicted"/>
<feature type="compositionally biased region" description="Low complexity" evidence="1">
    <location>
        <begin position="166"/>
        <end position="202"/>
    </location>
</feature>
<dbReference type="InterPro" id="IPR028258">
    <property type="entry name" value="Sec3-PIP2_bind"/>
</dbReference>
<feature type="compositionally biased region" description="Polar residues" evidence="1">
    <location>
        <begin position="254"/>
        <end position="264"/>
    </location>
</feature>
<name>A0A7J5ZKT2_AMEME</name>
<dbReference type="Gene3D" id="2.30.29.90">
    <property type="match status" value="1"/>
</dbReference>
<comment type="caution">
    <text evidence="3">The sequence shown here is derived from an EMBL/GenBank/DDBJ whole genome shotgun (WGS) entry which is preliminary data.</text>
</comment>
<dbReference type="Proteomes" id="UP000593565">
    <property type="component" value="Unassembled WGS sequence"/>
</dbReference>
<evidence type="ECO:0000259" key="2">
    <source>
        <dbReference type="SMART" id="SM01313"/>
    </source>
</evidence>
<dbReference type="GO" id="GO:0005546">
    <property type="term" value="F:phosphatidylinositol-4,5-bisphosphate binding"/>
    <property type="evidence" value="ECO:0007669"/>
    <property type="project" value="TreeGrafter"/>
</dbReference>
<dbReference type="PANTHER" id="PTHR16092:SF14">
    <property type="entry name" value="EXOCYST COMPLEX COMPONENT 1 ISOFORM X1"/>
    <property type="match status" value="1"/>
</dbReference>
<gene>
    <name evidence="3" type="ORF">AMELA_G00283700</name>
</gene>
<dbReference type="GO" id="GO:0000145">
    <property type="term" value="C:exocyst"/>
    <property type="evidence" value="ECO:0007669"/>
    <property type="project" value="TreeGrafter"/>
</dbReference>
<feature type="region of interest" description="Disordered" evidence="1">
    <location>
        <begin position="159"/>
        <end position="217"/>
    </location>
</feature>
<accession>A0A7J5ZKT2</accession>
<dbReference type="AlphaFoldDB" id="A0A7J5ZKT2"/>
<dbReference type="SMART" id="SM01313">
    <property type="entry name" value="Sec3-PIP2_bind"/>
    <property type="match status" value="1"/>
</dbReference>
<dbReference type="EMBL" id="JAAGNN010000028">
    <property type="protein sequence ID" value="KAF4071245.1"/>
    <property type="molecule type" value="Genomic_DNA"/>
</dbReference>
<reference evidence="3 4" key="1">
    <citation type="submission" date="2020-02" db="EMBL/GenBank/DDBJ databases">
        <title>A chromosome-scale genome assembly of the black bullhead catfish (Ameiurus melas).</title>
        <authorList>
            <person name="Wen M."/>
            <person name="Zham M."/>
            <person name="Cabau C."/>
            <person name="Klopp C."/>
            <person name="Donnadieu C."/>
            <person name="Roques C."/>
            <person name="Bouchez O."/>
            <person name="Lampietro C."/>
            <person name="Jouanno E."/>
            <person name="Herpin A."/>
            <person name="Louis A."/>
            <person name="Berthelot C."/>
            <person name="Parey E."/>
            <person name="Roest-Crollius H."/>
            <person name="Braasch I."/>
            <person name="Postlethwait J."/>
            <person name="Robinson-Rechavi M."/>
            <person name="Echchiki A."/>
            <person name="Begum T."/>
            <person name="Montfort J."/>
            <person name="Schartl M."/>
            <person name="Bobe J."/>
            <person name="Guiguen Y."/>
        </authorList>
    </citation>
    <scope>NUCLEOTIDE SEQUENCE [LARGE SCALE GENOMIC DNA]</scope>
    <source>
        <strain evidence="3">M_S1</strain>
        <tissue evidence="3">Blood</tissue>
    </source>
</reference>
<evidence type="ECO:0000313" key="3">
    <source>
        <dbReference type="EMBL" id="KAF4071245.1"/>
    </source>
</evidence>
<dbReference type="Pfam" id="PF15277">
    <property type="entry name" value="Sec3-PIP2_bind"/>
    <property type="match status" value="1"/>
</dbReference>
<dbReference type="GO" id="GO:0006893">
    <property type="term" value="P:Golgi to plasma membrane transport"/>
    <property type="evidence" value="ECO:0007669"/>
    <property type="project" value="TreeGrafter"/>
</dbReference>
<feature type="compositionally biased region" description="Basic residues" evidence="1">
    <location>
        <begin position="204"/>
        <end position="213"/>
    </location>
</feature>
<sequence length="313" mass="35674">MEHKLRNRTNQQVLMMTIQSAISRDIFTPHHEKLLTVIEVKKRRRRRLTFIPAGRKGDYITFLCLSVTNRKPTQVFITKVKQFEFSPQFEKRSQWSLDQLRRVDGIDPDKDSPEFDLVFDHKSDQWVATSSAEKCMFIQILYHLCQHYWEKQIELSVTPPPVGQKPTTTTNPPSTTTTITKPPSTSTTTTTTLASTSTEQTTGLKKKQKKRRDAPRPTEFVNCQSKLLGDACSLHIVIYRCKIFLHRMRNSMTSAQEPSHSQKASPVKVGVASSSPTAQSIMGTVGRRASQVFSGDVKHLSENTQKFALKHRD</sequence>
<dbReference type="GO" id="GO:0005886">
    <property type="term" value="C:plasma membrane"/>
    <property type="evidence" value="ECO:0007669"/>
    <property type="project" value="TreeGrafter"/>
</dbReference>
<dbReference type="PANTHER" id="PTHR16092">
    <property type="entry name" value="SEC3/SYNTAXIN-RELATED"/>
    <property type="match status" value="1"/>
</dbReference>
<feature type="domain" description="Exocyst complex component Sec3 PIP2-binding N-terminal" evidence="2">
    <location>
        <begin position="56"/>
        <end position="148"/>
    </location>
</feature>
<keyword evidence="4" id="KW-1185">Reference proteome</keyword>
<feature type="compositionally biased region" description="Polar residues" evidence="1">
    <location>
        <begin position="272"/>
        <end position="281"/>
    </location>
</feature>
<protein>
    <recommendedName>
        <fullName evidence="2">Exocyst complex component Sec3 PIP2-binding N-terminal domain-containing protein</fullName>
    </recommendedName>
</protein>
<organism evidence="3 4">
    <name type="scientific">Ameiurus melas</name>
    <name type="common">Black bullhead</name>
    <name type="synonym">Silurus melas</name>
    <dbReference type="NCBI Taxonomy" id="219545"/>
    <lineage>
        <taxon>Eukaryota</taxon>
        <taxon>Metazoa</taxon>
        <taxon>Chordata</taxon>
        <taxon>Craniata</taxon>
        <taxon>Vertebrata</taxon>
        <taxon>Euteleostomi</taxon>
        <taxon>Actinopterygii</taxon>
        <taxon>Neopterygii</taxon>
        <taxon>Teleostei</taxon>
        <taxon>Ostariophysi</taxon>
        <taxon>Siluriformes</taxon>
        <taxon>Ictaluridae</taxon>
        <taxon>Ameiurus</taxon>
    </lineage>
</organism>
<evidence type="ECO:0000256" key="1">
    <source>
        <dbReference type="SAM" id="MobiDB-lite"/>
    </source>
</evidence>
<feature type="region of interest" description="Disordered" evidence="1">
    <location>
        <begin position="254"/>
        <end position="281"/>
    </location>
</feature>
<dbReference type="GO" id="GO:0006887">
    <property type="term" value="P:exocytosis"/>
    <property type="evidence" value="ECO:0007669"/>
    <property type="project" value="TreeGrafter"/>
</dbReference>